<dbReference type="Proteomes" id="UP000252530">
    <property type="component" value="Unassembled WGS sequence"/>
</dbReference>
<reference evidence="2 3" key="1">
    <citation type="submission" date="2017-10" db="EMBL/GenBank/DDBJ databases">
        <title>Bifidobacterium xylocopum sp. nov. and Bifidobacterium aemilianum sp. nov., from the carpenter bee (Xylocopa violacea) digestive tract.</title>
        <authorList>
            <person name="Alberoni D."/>
            <person name="Baffoni L."/>
            <person name="Di Gioia D."/>
            <person name="Gaggia F."/>
            <person name="Biavati B."/>
        </authorList>
    </citation>
    <scope>NUCLEOTIDE SEQUENCE [LARGE SCALE GENOMIC DNA]</scope>
    <source>
        <strain evidence="2 3">XV10</strain>
    </source>
</reference>
<evidence type="ECO:0000313" key="3">
    <source>
        <dbReference type="Proteomes" id="UP000252530"/>
    </source>
</evidence>
<evidence type="ECO:0000313" key="2">
    <source>
        <dbReference type="EMBL" id="RBP97830.1"/>
    </source>
</evidence>
<keyword evidence="3" id="KW-1185">Reference proteome</keyword>
<proteinExistence type="predicted"/>
<feature type="region of interest" description="Disordered" evidence="1">
    <location>
        <begin position="1"/>
        <end position="82"/>
    </location>
</feature>
<evidence type="ECO:0000256" key="1">
    <source>
        <dbReference type="SAM" id="MobiDB-lite"/>
    </source>
</evidence>
<gene>
    <name evidence="2" type="ORF">CRD60_04375</name>
</gene>
<organism evidence="2 3">
    <name type="scientific">Bifidobacterium aemilianum</name>
    <dbReference type="NCBI Taxonomy" id="2493120"/>
    <lineage>
        <taxon>Bacteria</taxon>
        <taxon>Bacillati</taxon>
        <taxon>Actinomycetota</taxon>
        <taxon>Actinomycetes</taxon>
        <taxon>Bifidobacteriales</taxon>
        <taxon>Bifidobacteriaceae</taxon>
        <taxon>Bifidobacterium</taxon>
    </lineage>
</organism>
<dbReference type="EMBL" id="PDCG01000003">
    <property type="protein sequence ID" value="RBP97830.1"/>
    <property type="molecule type" value="Genomic_DNA"/>
</dbReference>
<protein>
    <submittedName>
        <fullName evidence="2">Uncharacterized protein</fullName>
    </submittedName>
</protein>
<accession>A0A366K7V1</accession>
<sequence>MGLDGSERTGLGRKESGRIESGESVRKMGRWVGEDRNKEDGIREDRVRRVKDDSGQGGGGATNVGTAREVLGPAESRDTPAGQTFDHITRTMVGPVAQYVSIFT</sequence>
<name>A0A366K7V1_9BIFI</name>
<dbReference type="AlphaFoldDB" id="A0A366K7V1"/>
<feature type="compositionally biased region" description="Basic and acidic residues" evidence="1">
    <location>
        <begin position="1"/>
        <end position="54"/>
    </location>
</feature>
<comment type="caution">
    <text evidence="2">The sequence shown here is derived from an EMBL/GenBank/DDBJ whole genome shotgun (WGS) entry which is preliminary data.</text>
</comment>